<dbReference type="EMBL" id="CAEZZU010000179">
    <property type="protein sequence ID" value="CAB4786214.1"/>
    <property type="molecule type" value="Genomic_DNA"/>
</dbReference>
<gene>
    <name evidence="1" type="ORF">UFOPK2925_01136</name>
</gene>
<accession>A0A6J6WSL7</accession>
<organism evidence="1">
    <name type="scientific">freshwater metagenome</name>
    <dbReference type="NCBI Taxonomy" id="449393"/>
    <lineage>
        <taxon>unclassified sequences</taxon>
        <taxon>metagenomes</taxon>
        <taxon>ecological metagenomes</taxon>
    </lineage>
</organism>
<name>A0A6J6WSL7_9ZZZZ</name>
<sequence>MTAHPEVLWLANEGDGIVRHDDGSLEVGRPNPNSPAWLESPAPFVLAHNWRPVALTQAHGEWIEFL</sequence>
<dbReference type="AlphaFoldDB" id="A0A6J6WSL7"/>
<evidence type="ECO:0000313" key="1">
    <source>
        <dbReference type="EMBL" id="CAB4786214.1"/>
    </source>
</evidence>
<reference evidence="1" key="1">
    <citation type="submission" date="2020-05" db="EMBL/GenBank/DDBJ databases">
        <authorList>
            <person name="Chiriac C."/>
            <person name="Salcher M."/>
            <person name="Ghai R."/>
            <person name="Kavagutti S V."/>
        </authorList>
    </citation>
    <scope>NUCLEOTIDE SEQUENCE</scope>
</reference>
<proteinExistence type="predicted"/>
<protein>
    <submittedName>
        <fullName evidence="1">Unannotated protein</fullName>
    </submittedName>
</protein>